<evidence type="ECO:0000256" key="2">
    <source>
        <dbReference type="ARBA" id="ARBA00001955"/>
    </source>
</evidence>
<dbReference type="InterPro" id="IPR034333">
    <property type="entry name" value="GST_Zeta_N"/>
</dbReference>
<dbReference type="SFLD" id="SFLDG00358">
    <property type="entry name" value="Main_(cytGST)"/>
    <property type="match status" value="1"/>
</dbReference>
<keyword evidence="11" id="KW-1185">Reference proteome</keyword>
<reference evidence="10" key="1">
    <citation type="submission" date="2020-08" db="EMBL/GenBank/DDBJ databases">
        <title>Multicomponent nature underlies the extraordinary mechanical properties of spider dragline silk.</title>
        <authorList>
            <person name="Kono N."/>
            <person name="Nakamura H."/>
            <person name="Mori M."/>
            <person name="Yoshida Y."/>
            <person name="Ohtoshi R."/>
            <person name="Malay A.D."/>
            <person name="Moran D.A.P."/>
            <person name="Tomita M."/>
            <person name="Numata K."/>
            <person name="Arakawa K."/>
        </authorList>
    </citation>
    <scope>NUCLEOTIDE SEQUENCE</scope>
</reference>
<dbReference type="SUPFAM" id="SSF47616">
    <property type="entry name" value="GST C-terminal domain-like"/>
    <property type="match status" value="1"/>
</dbReference>
<name>A0A8X6TMS2_NEPPI</name>
<gene>
    <name evidence="10" type="primary">Gstz1</name>
    <name evidence="10" type="ORF">NPIL_704291</name>
</gene>
<dbReference type="Proteomes" id="UP000887013">
    <property type="component" value="Unassembled WGS sequence"/>
</dbReference>
<evidence type="ECO:0000259" key="8">
    <source>
        <dbReference type="PROSITE" id="PS50404"/>
    </source>
</evidence>
<dbReference type="GO" id="GO:0016034">
    <property type="term" value="F:maleylacetoacetate isomerase activity"/>
    <property type="evidence" value="ECO:0007669"/>
    <property type="project" value="UniProtKB-EC"/>
</dbReference>
<dbReference type="GO" id="GO:0004364">
    <property type="term" value="F:glutathione transferase activity"/>
    <property type="evidence" value="ECO:0007669"/>
    <property type="project" value="TreeGrafter"/>
</dbReference>
<feature type="domain" description="GST C-terminal" evidence="9">
    <location>
        <begin position="90"/>
        <end position="213"/>
    </location>
</feature>
<dbReference type="FunFam" id="1.20.1050.10:FF:000010">
    <property type="entry name" value="Maleylacetoacetate isomerase isoform 1"/>
    <property type="match status" value="1"/>
</dbReference>
<evidence type="ECO:0000313" key="10">
    <source>
        <dbReference type="EMBL" id="GFT36225.1"/>
    </source>
</evidence>
<dbReference type="InterPro" id="IPR004045">
    <property type="entry name" value="Glutathione_S-Trfase_N"/>
</dbReference>
<dbReference type="Gene3D" id="3.40.30.10">
    <property type="entry name" value="Glutaredoxin"/>
    <property type="match status" value="1"/>
</dbReference>
<dbReference type="EC" id="5.2.1.2" evidence="5"/>
<dbReference type="InterPro" id="IPR036282">
    <property type="entry name" value="Glutathione-S-Trfase_C_sf"/>
</dbReference>
<dbReference type="GO" id="GO:0006559">
    <property type="term" value="P:L-phenylalanine catabolic process"/>
    <property type="evidence" value="ECO:0007669"/>
    <property type="project" value="UniProtKB-KW"/>
</dbReference>
<comment type="caution">
    <text evidence="10">The sequence shown here is derived from an EMBL/GenBank/DDBJ whole genome shotgun (WGS) entry which is preliminary data.</text>
</comment>
<dbReference type="GO" id="GO:0006572">
    <property type="term" value="P:L-tyrosine catabolic process"/>
    <property type="evidence" value="ECO:0007669"/>
    <property type="project" value="UniProtKB-KW"/>
</dbReference>
<sequence length="219" mass="24468">MAQSRPILYSYFRSSCSWRVRIALAYKEIDYEYKAVNLLTGEQLSDAFKKLNPSAYVPVLVDKGNAISSSNAILEYLEETVPSPALLPADPVARAQVRAIADSIVASIQPLQNMKVLQYVNKELGKDAKLWGKHWVESGFKSLERILEETHGTFCVGEEITLADVCLVPQVFNASRFDVDMAPFPLISEIASRLNGMRAFKDSHPFVQPDCPDDLRISN</sequence>
<dbReference type="InterPro" id="IPR036249">
    <property type="entry name" value="Thioredoxin-like_sf"/>
</dbReference>
<dbReference type="InterPro" id="IPR005955">
    <property type="entry name" value="GST_Zeta"/>
</dbReference>
<evidence type="ECO:0000256" key="6">
    <source>
        <dbReference type="ARBA" id="ARBA00022878"/>
    </source>
</evidence>
<accession>A0A8X6TMS2</accession>
<dbReference type="PROSITE" id="PS50404">
    <property type="entry name" value="GST_NTER"/>
    <property type="match status" value="1"/>
</dbReference>
<keyword evidence="6" id="KW-0828">Tyrosine catabolism</keyword>
<keyword evidence="7" id="KW-0585">Phenylalanine catabolism</keyword>
<dbReference type="GO" id="GO:0005739">
    <property type="term" value="C:mitochondrion"/>
    <property type="evidence" value="ECO:0007669"/>
    <property type="project" value="TreeGrafter"/>
</dbReference>
<dbReference type="InterPro" id="IPR040079">
    <property type="entry name" value="Glutathione_S-Trfase"/>
</dbReference>
<dbReference type="GO" id="GO:0006749">
    <property type="term" value="P:glutathione metabolic process"/>
    <property type="evidence" value="ECO:0007669"/>
    <property type="project" value="TreeGrafter"/>
</dbReference>
<dbReference type="PANTHER" id="PTHR42673">
    <property type="entry name" value="MALEYLACETOACETATE ISOMERASE"/>
    <property type="match status" value="1"/>
</dbReference>
<evidence type="ECO:0000259" key="9">
    <source>
        <dbReference type="PROSITE" id="PS50405"/>
    </source>
</evidence>
<comment type="catalytic activity">
    <reaction evidence="1">
        <text>4-maleylacetoacetate = 4-fumarylacetoacetate</text>
        <dbReference type="Rhea" id="RHEA:14817"/>
        <dbReference type="ChEBI" id="CHEBI:17105"/>
        <dbReference type="ChEBI" id="CHEBI:18034"/>
        <dbReference type="EC" id="5.2.1.2"/>
    </reaction>
</comment>
<proteinExistence type="inferred from homology"/>
<protein>
    <recommendedName>
        <fullName evidence="5">maleylacetoacetate isomerase</fullName>
        <ecNumber evidence="5">5.2.1.2</ecNumber>
    </recommendedName>
</protein>
<evidence type="ECO:0000256" key="5">
    <source>
        <dbReference type="ARBA" id="ARBA00013199"/>
    </source>
</evidence>
<organism evidence="10 11">
    <name type="scientific">Nephila pilipes</name>
    <name type="common">Giant wood spider</name>
    <name type="synonym">Nephila maculata</name>
    <dbReference type="NCBI Taxonomy" id="299642"/>
    <lineage>
        <taxon>Eukaryota</taxon>
        <taxon>Metazoa</taxon>
        <taxon>Ecdysozoa</taxon>
        <taxon>Arthropoda</taxon>
        <taxon>Chelicerata</taxon>
        <taxon>Arachnida</taxon>
        <taxon>Araneae</taxon>
        <taxon>Araneomorphae</taxon>
        <taxon>Entelegynae</taxon>
        <taxon>Araneoidea</taxon>
        <taxon>Nephilidae</taxon>
        <taxon>Nephila</taxon>
    </lineage>
</organism>
<dbReference type="PROSITE" id="PS50405">
    <property type="entry name" value="GST_CTER"/>
    <property type="match status" value="1"/>
</dbReference>
<dbReference type="PANTHER" id="PTHR42673:SF4">
    <property type="entry name" value="MALEYLACETOACETATE ISOMERASE"/>
    <property type="match status" value="1"/>
</dbReference>
<dbReference type="Pfam" id="PF13409">
    <property type="entry name" value="GST_N_2"/>
    <property type="match status" value="1"/>
</dbReference>
<evidence type="ECO:0000256" key="1">
    <source>
        <dbReference type="ARBA" id="ARBA00001622"/>
    </source>
</evidence>
<dbReference type="SUPFAM" id="SSF52833">
    <property type="entry name" value="Thioredoxin-like"/>
    <property type="match status" value="1"/>
</dbReference>
<dbReference type="AlphaFoldDB" id="A0A8X6TMS2"/>
<dbReference type="NCBIfam" id="TIGR01262">
    <property type="entry name" value="maiA"/>
    <property type="match status" value="1"/>
</dbReference>
<dbReference type="SFLD" id="SFLDS00019">
    <property type="entry name" value="Glutathione_Transferase_(cytos"/>
    <property type="match status" value="1"/>
</dbReference>
<dbReference type="PROSITE" id="PS51354">
    <property type="entry name" value="GLUTAREDOXIN_2"/>
    <property type="match status" value="1"/>
</dbReference>
<evidence type="ECO:0000313" key="11">
    <source>
        <dbReference type="Proteomes" id="UP000887013"/>
    </source>
</evidence>
<evidence type="ECO:0000256" key="3">
    <source>
        <dbReference type="ARBA" id="ARBA00004671"/>
    </source>
</evidence>
<evidence type="ECO:0000256" key="7">
    <source>
        <dbReference type="ARBA" id="ARBA00023232"/>
    </source>
</evidence>
<comment type="cofactor">
    <cofactor evidence="2">
        <name>glutathione</name>
        <dbReference type="ChEBI" id="CHEBI:57925"/>
    </cofactor>
</comment>
<keyword evidence="10" id="KW-0413">Isomerase</keyword>
<dbReference type="EMBL" id="BMAW01013880">
    <property type="protein sequence ID" value="GFT36225.1"/>
    <property type="molecule type" value="Genomic_DNA"/>
</dbReference>
<dbReference type="Gene3D" id="1.20.1050.10">
    <property type="match status" value="1"/>
</dbReference>
<dbReference type="InterPro" id="IPR010987">
    <property type="entry name" value="Glutathione-S-Trfase_C-like"/>
</dbReference>
<evidence type="ECO:0000256" key="4">
    <source>
        <dbReference type="ARBA" id="ARBA00010007"/>
    </source>
</evidence>
<feature type="domain" description="GST N-terminal" evidence="8">
    <location>
        <begin position="4"/>
        <end position="85"/>
    </location>
</feature>
<dbReference type="InterPro" id="IPR034330">
    <property type="entry name" value="GST_Zeta_C"/>
</dbReference>
<comment type="similarity">
    <text evidence="4">Belongs to the GST superfamily. Zeta family.</text>
</comment>
<dbReference type="CDD" id="cd03042">
    <property type="entry name" value="GST_N_Zeta"/>
    <property type="match status" value="1"/>
</dbReference>
<comment type="pathway">
    <text evidence="3">Amino-acid degradation; L-phenylalanine degradation; acetoacetate and fumarate from L-phenylalanine: step 5/6.</text>
</comment>
<dbReference type="CDD" id="cd03191">
    <property type="entry name" value="GST_C_Zeta"/>
    <property type="match status" value="1"/>
</dbReference>
<dbReference type="OrthoDB" id="202840at2759"/>